<sequence length="190" mass="21811">MRRSCRWGLSLKLQLSIEILDGKCMGMGLEPLPLCTHVQGRRATSSTLSLSRILGLKNYASFARNSKTGRNRLVSFIVVADFLEYRYEYRHRYRYKYAKEQGQPFWFTTFTVLDGWENATPTPTPLLQRRGRGPESRAELNRVFLAFSSGAEQTPWKLGSVYPAGRQFTRRRCVSSFDSRLSAHSSQLNS</sequence>
<reference evidence="1" key="1">
    <citation type="journal article" date="2003" name="Genome Biol.">
        <title>An integrated gene annotation and transcriptional profiling approach towards the full gene content of the Drosophila genome.</title>
        <authorList>
            <person name="Hild M."/>
            <person name="Beckmann B."/>
            <person name="Haas S.A."/>
            <person name="Koch B."/>
            <person name="Solovyev V."/>
            <person name="Busold C."/>
            <person name="Fellenberg K."/>
            <person name="Boutros M."/>
            <person name="Vingron M."/>
            <person name="Sauer F."/>
            <person name="Hoheisel J.D."/>
            <person name="Paro R."/>
        </authorList>
    </citation>
    <scope>NUCLEOTIDE SEQUENCE</scope>
</reference>
<organism evidence="1">
    <name type="scientific">Drosophila melanogaster</name>
    <name type="common">Fruit fly</name>
    <dbReference type="NCBI Taxonomy" id="7227"/>
    <lineage>
        <taxon>Eukaryota</taxon>
        <taxon>Metazoa</taxon>
        <taxon>Ecdysozoa</taxon>
        <taxon>Arthropoda</taxon>
        <taxon>Hexapoda</taxon>
        <taxon>Insecta</taxon>
        <taxon>Pterygota</taxon>
        <taxon>Neoptera</taxon>
        <taxon>Endopterygota</taxon>
        <taxon>Diptera</taxon>
        <taxon>Brachycera</taxon>
        <taxon>Muscomorpha</taxon>
        <taxon>Ephydroidea</taxon>
        <taxon>Drosophilidae</taxon>
        <taxon>Drosophila</taxon>
        <taxon>Sophophora</taxon>
    </lineage>
</organism>
<dbReference type="AlphaFoldDB" id="Q6IIG2"/>
<protein>
    <submittedName>
        <fullName evidence="1">HDC18328</fullName>
    </submittedName>
</protein>
<gene>
    <name evidence="1" type="ORF">HDC18328</name>
</gene>
<name>Q6IIG2_DROME</name>
<accession>Q6IIG2</accession>
<proteinExistence type="predicted"/>
<dbReference type="EMBL" id="BK003104">
    <property type="protein sequence ID" value="DAA03304.1"/>
    <property type="molecule type" value="Genomic_DNA"/>
</dbReference>
<evidence type="ECO:0000313" key="1">
    <source>
        <dbReference type="EMBL" id="DAA03304.1"/>
    </source>
</evidence>